<accession>A0ABD0KCU4</accession>
<protein>
    <submittedName>
        <fullName evidence="2">Uncharacterized protein</fullName>
    </submittedName>
</protein>
<gene>
    <name evidence="2" type="ORF">BaRGS_00023762</name>
</gene>
<reference evidence="2 3" key="1">
    <citation type="journal article" date="2023" name="Sci. Data">
        <title>Genome assembly of the Korean intertidal mud-creeper Batillaria attramentaria.</title>
        <authorList>
            <person name="Patra A.K."/>
            <person name="Ho P.T."/>
            <person name="Jun S."/>
            <person name="Lee S.J."/>
            <person name="Kim Y."/>
            <person name="Won Y.J."/>
        </authorList>
    </citation>
    <scope>NUCLEOTIDE SEQUENCE [LARGE SCALE GENOMIC DNA]</scope>
    <source>
        <strain evidence="2">Wonlab-2016</strain>
    </source>
</reference>
<evidence type="ECO:0000313" key="2">
    <source>
        <dbReference type="EMBL" id="KAK7484984.1"/>
    </source>
</evidence>
<comment type="caution">
    <text evidence="2">The sequence shown here is derived from an EMBL/GenBank/DDBJ whole genome shotgun (WGS) entry which is preliminary data.</text>
</comment>
<dbReference type="Proteomes" id="UP001519460">
    <property type="component" value="Unassembled WGS sequence"/>
</dbReference>
<keyword evidence="3" id="KW-1185">Reference proteome</keyword>
<dbReference type="AlphaFoldDB" id="A0ABD0KCU4"/>
<proteinExistence type="predicted"/>
<organism evidence="2 3">
    <name type="scientific">Batillaria attramentaria</name>
    <dbReference type="NCBI Taxonomy" id="370345"/>
    <lineage>
        <taxon>Eukaryota</taxon>
        <taxon>Metazoa</taxon>
        <taxon>Spiralia</taxon>
        <taxon>Lophotrochozoa</taxon>
        <taxon>Mollusca</taxon>
        <taxon>Gastropoda</taxon>
        <taxon>Caenogastropoda</taxon>
        <taxon>Sorbeoconcha</taxon>
        <taxon>Cerithioidea</taxon>
        <taxon>Batillariidae</taxon>
        <taxon>Batillaria</taxon>
    </lineage>
</organism>
<evidence type="ECO:0000313" key="3">
    <source>
        <dbReference type="Proteomes" id="UP001519460"/>
    </source>
</evidence>
<name>A0ABD0KCU4_9CAEN</name>
<sequence>MQRRMRGEQEKTGNCCCKVAQHDHRNKIDNAGEVLKNEAAGSTVKHTSPVRVAGNESANSSALGEASRLQFAHCHCGQPEFACPGLRTQSRRRERCEVSLEVE</sequence>
<evidence type="ECO:0000256" key="1">
    <source>
        <dbReference type="SAM" id="MobiDB-lite"/>
    </source>
</evidence>
<dbReference type="EMBL" id="JACVVK020000201">
    <property type="protein sequence ID" value="KAK7484984.1"/>
    <property type="molecule type" value="Genomic_DNA"/>
</dbReference>
<feature type="region of interest" description="Disordered" evidence="1">
    <location>
        <begin position="39"/>
        <end position="59"/>
    </location>
</feature>